<gene>
    <name evidence="13" type="ORF">EGYM00392_LOCUS187</name>
</gene>
<keyword evidence="4 9" id="KW-0863">Zinc-finger</keyword>
<keyword evidence="10" id="KW-0156">Chromatin regulator</keyword>
<dbReference type="InterPro" id="IPR019786">
    <property type="entry name" value="Zinc_finger_PHD-type_CS"/>
</dbReference>
<organism evidence="13">
    <name type="scientific">Eutreptiella gymnastica</name>
    <dbReference type="NCBI Taxonomy" id="73025"/>
    <lineage>
        <taxon>Eukaryota</taxon>
        <taxon>Discoba</taxon>
        <taxon>Euglenozoa</taxon>
        <taxon>Euglenida</taxon>
        <taxon>Spirocuta</taxon>
        <taxon>Euglenophyceae</taxon>
        <taxon>Eutreptiales</taxon>
        <taxon>Eutreptiaceae</taxon>
        <taxon>Eutreptiella</taxon>
    </lineage>
</organism>
<feature type="site" description="Histone H3K4me3 binding" evidence="7">
    <location>
        <position position="117"/>
    </location>
</feature>
<feature type="binding site" evidence="8">
    <location>
        <position position="122"/>
    </location>
    <ligand>
        <name>Zn(2+)</name>
        <dbReference type="ChEBI" id="CHEBI:29105"/>
        <label>1</label>
    </ligand>
</feature>
<feature type="binding site" evidence="8">
    <location>
        <position position="138"/>
    </location>
    <ligand>
        <name>Zn(2+)</name>
        <dbReference type="ChEBI" id="CHEBI:29105"/>
        <label>2</label>
    </ligand>
</feature>
<dbReference type="InterPro" id="IPR011011">
    <property type="entry name" value="Znf_FYVE_PHD"/>
</dbReference>
<keyword evidence="11" id="KW-0175">Coiled coil</keyword>
<feature type="binding site" evidence="8">
    <location>
        <position position="97"/>
    </location>
    <ligand>
        <name>Zn(2+)</name>
        <dbReference type="ChEBI" id="CHEBI:29105"/>
        <label>1</label>
    </ligand>
</feature>
<feature type="site" description="Histone H3K4me3 binding" evidence="7">
    <location>
        <position position="94"/>
    </location>
</feature>
<dbReference type="InterPro" id="IPR001965">
    <property type="entry name" value="Znf_PHD"/>
</dbReference>
<feature type="binding site" evidence="8">
    <location>
        <position position="95"/>
    </location>
    <ligand>
        <name>Zn(2+)</name>
        <dbReference type="ChEBI" id="CHEBI:29105"/>
        <label>1</label>
    </ligand>
</feature>
<sequence>MQNDIEPQQDLLDEIQSKQQRAINLSDEKVQLAVQTYDLVDKCIRKLDADLKLFDAQLSAEEREKFNNRKDDFRLQTLNAPQSDMPVDPDEPIYCTCRRVSFGDMVQCDAPHCHYEWFHFECVGLSQAPKGKWYCPQCRGKSSTNMAH</sequence>
<dbReference type="PANTHER" id="PTHR10333">
    <property type="entry name" value="INHIBITOR OF GROWTH PROTEIN"/>
    <property type="match status" value="1"/>
</dbReference>
<keyword evidence="6 10" id="KW-0539">Nucleus</keyword>
<comment type="subunit">
    <text evidence="10">Component of an histone acetyltransferase complex. Interacts with H3K4me3 and to a lesser extent with H3K4me2.</text>
</comment>
<dbReference type="GO" id="GO:0005634">
    <property type="term" value="C:nucleus"/>
    <property type="evidence" value="ECO:0007669"/>
    <property type="project" value="UniProtKB-SubCell"/>
</dbReference>
<evidence type="ECO:0000256" key="11">
    <source>
        <dbReference type="SAM" id="Coils"/>
    </source>
</evidence>
<reference evidence="13" key="1">
    <citation type="submission" date="2021-01" db="EMBL/GenBank/DDBJ databases">
        <authorList>
            <person name="Corre E."/>
            <person name="Pelletier E."/>
            <person name="Niang G."/>
            <person name="Scheremetjew M."/>
            <person name="Finn R."/>
            <person name="Kale V."/>
            <person name="Holt S."/>
            <person name="Cochrane G."/>
            <person name="Meng A."/>
            <person name="Brown T."/>
            <person name="Cohen L."/>
        </authorList>
    </citation>
    <scope>NUCLEOTIDE SEQUENCE</scope>
    <source>
        <strain evidence="13">NIES-381</strain>
    </source>
</reference>
<dbReference type="InterPro" id="IPR013083">
    <property type="entry name" value="Znf_RING/FYVE/PHD"/>
</dbReference>
<feature type="binding site" evidence="8">
    <location>
        <position position="135"/>
    </location>
    <ligand>
        <name>Zn(2+)</name>
        <dbReference type="ChEBI" id="CHEBI:29105"/>
        <label>2</label>
    </ligand>
</feature>
<dbReference type="SUPFAM" id="SSF57903">
    <property type="entry name" value="FYVE/PHD zinc finger"/>
    <property type="match status" value="1"/>
</dbReference>
<dbReference type="AlphaFoldDB" id="A0A7S1HRQ8"/>
<dbReference type="InterPro" id="IPR059153">
    <property type="entry name" value="NSD_PHD-1st"/>
</dbReference>
<feature type="binding site" evidence="8">
    <location>
        <position position="113"/>
    </location>
    <ligand>
        <name>Zn(2+)</name>
        <dbReference type="ChEBI" id="CHEBI:29105"/>
        <label>2</label>
    </ligand>
</feature>
<evidence type="ECO:0000256" key="5">
    <source>
        <dbReference type="ARBA" id="ARBA00022833"/>
    </source>
</evidence>
<dbReference type="Pfam" id="PF12998">
    <property type="entry name" value="ING"/>
    <property type="match status" value="1"/>
</dbReference>
<dbReference type="PROSITE" id="PS01359">
    <property type="entry name" value="ZF_PHD_1"/>
    <property type="match status" value="1"/>
</dbReference>
<comment type="domain">
    <text evidence="10">The PHD-type zinc finger mediates the binding to H3K4me3.</text>
</comment>
<evidence type="ECO:0000256" key="6">
    <source>
        <dbReference type="ARBA" id="ARBA00023242"/>
    </source>
</evidence>
<keyword evidence="5 8" id="KW-0862">Zinc</keyword>
<dbReference type="InterPro" id="IPR019787">
    <property type="entry name" value="Znf_PHD-finger"/>
</dbReference>
<dbReference type="PROSITE" id="PS50016">
    <property type="entry name" value="ZF_PHD_2"/>
    <property type="match status" value="1"/>
</dbReference>
<feature type="site" description="Histone H3K4me3 binding" evidence="7">
    <location>
        <position position="109"/>
    </location>
</feature>
<feature type="coiled-coil region" evidence="11">
    <location>
        <begin position="8"/>
        <end position="64"/>
    </location>
</feature>
<dbReference type="FunFam" id="3.30.40.10:FF:000021">
    <property type="entry name" value="Inhibitor of growth 2b"/>
    <property type="match status" value="1"/>
</dbReference>
<protein>
    <recommendedName>
        <fullName evidence="10">Inhibitor of growth protein</fullName>
    </recommendedName>
</protein>
<name>A0A7S1HRQ8_9EUGL</name>
<evidence type="ECO:0000313" key="13">
    <source>
        <dbReference type="EMBL" id="CAD8989147.1"/>
    </source>
</evidence>
<feature type="site" description="Histone H3K4me3 binding" evidence="7">
    <location>
        <position position="105"/>
    </location>
</feature>
<evidence type="ECO:0000256" key="10">
    <source>
        <dbReference type="RuleBase" id="RU361213"/>
    </source>
</evidence>
<comment type="subcellular location">
    <subcellularLocation>
        <location evidence="1 10">Nucleus</location>
    </subcellularLocation>
</comment>
<evidence type="ECO:0000256" key="7">
    <source>
        <dbReference type="PIRSR" id="PIRSR628651-50"/>
    </source>
</evidence>
<proteinExistence type="inferred from homology"/>
<dbReference type="CDD" id="cd16859">
    <property type="entry name" value="ING_ING4_5"/>
    <property type="match status" value="1"/>
</dbReference>
<dbReference type="Gene3D" id="6.10.140.1740">
    <property type="match status" value="1"/>
</dbReference>
<feature type="binding site" evidence="8">
    <location>
        <position position="119"/>
    </location>
    <ligand>
        <name>Zn(2+)</name>
        <dbReference type="ChEBI" id="CHEBI:29105"/>
        <label>1</label>
    </ligand>
</feature>
<dbReference type="InterPro" id="IPR024610">
    <property type="entry name" value="ING_N_histone-binding"/>
</dbReference>
<evidence type="ECO:0000256" key="9">
    <source>
        <dbReference type="PROSITE-ProRule" id="PRU00146"/>
    </source>
</evidence>
<comment type="function">
    <text evidence="10">Component of an histone acetyltransferase complex.</text>
</comment>
<dbReference type="GO" id="GO:0008270">
    <property type="term" value="F:zinc ion binding"/>
    <property type="evidence" value="ECO:0007669"/>
    <property type="project" value="UniProtKB-KW"/>
</dbReference>
<dbReference type="EMBL" id="HBGA01000412">
    <property type="protein sequence ID" value="CAD8989147.1"/>
    <property type="molecule type" value="Transcribed_RNA"/>
</dbReference>
<evidence type="ECO:0000256" key="1">
    <source>
        <dbReference type="ARBA" id="ARBA00004123"/>
    </source>
</evidence>
<evidence type="ECO:0000256" key="4">
    <source>
        <dbReference type="ARBA" id="ARBA00022771"/>
    </source>
</evidence>
<dbReference type="SMART" id="SM00249">
    <property type="entry name" value="PHD"/>
    <property type="match status" value="1"/>
</dbReference>
<evidence type="ECO:0000256" key="2">
    <source>
        <dbReference type="ARBA" id="ARBA00010210"/>
    </source>
</evidence>
<keyword evidence="3 8" id="KW-0479">Metal-binding</keyword>
<dbReference type="Pfam" id="PF23011">
    <property type="entry name" value="PHD-1st_NSD"/>
    <property type="match status" value="1"/>
</dbReference>
<feature type="binding site" evidence="8">
    <location>
        <position position="108"/>
    </location>
    <ligand>
        <name>Zn(2+)</name>
        <dbReference type="ChEBI" id="CHEBI:29105"/>
        <label>2</label>
    </ligand>
</feature>
<comment type="similarity">
    <text evidence="2 10">Belongs to the ING family.</text>
</comment>
<evidence type="ECO:0000259" key="12">
    <source>
        <dbReference type="PROSITE" id="PS50016"/>
    </source>
</evidence>
<feature type="domain" description="PHD-type" evidence="12">
    <location>
        <begin position="92"/>
        <end position="141"/>
    </location>
</feature>
<dbReference type="CDD" id="cd15505">
    <property type="entry name" value="PHD_ING"/>
    <property type="match status" value="1"/>
</dbReference>
<dbReference type="Gene3D" id="3.30.40.10">
    <property type="entry name" value="Zinc/RING finger domain, C3HC4 (zinc finger)"/>
    <property type="match status" value="1"/>
</dbReference>
<dbReference type="InterPro" id="IPR028651">
    <property type="entry name" value="ING_fam"/>
</dbReference>
<accession>A0A7S1HRQ8</accession>
<dbReference type="GO" id="GO:0006325">
    <property type="term" value="P:chromatin organization"/>
    <property type="evidence" value="ECO:0007669"/>
    <property type="project" value="UniProtKB-KW"/>
</dbReference>
<evidence type="ECO:0000256" key="8">
    <source>
        <dbReference type="PIRSR" id="PIRSR628651-51"/>
    </source>
</evidence>
<evidence type="ECO:0000256" key="3">
    <source>
        <dbReference type="ARBA" id="ARBA00022723"/>
    </source>
</evidence>